<gene>
    <name evidence="1" type="ORF">MAY91_17390</name>
</gene>
<dbReference type="EMBL" id="CP092014">
    <property type="protein sequence ID" value="WFN96458.1"/>
    <property type="molecule type" value="Genomic_DNA"/>
</dbReference>
<protein>
    <submittedName>
        <fullName evidence="1">Uncharacterized protein</fullName>
    </submittedName>
</protein>
<reference evidence="1 2" key="1">
    <citation type="submission" date="2022-02" db="EMBL/GenBank/DDBJ databases">
        <title>Phenotypic, genotypic and serological characterization of Edwardsiella ictaluri from catfish and ornamental fish species.</title>
        <authorList>
            <person name="Rose D."/>
            <person name="Tekedar H.C."/>
            <person name="Waldbieser G.C."/>
            <person name="Aarattuthodi S."/>
            <person name="Griffin M.J."/>
        </authorList>
    </citation>
    <scope>NUCLEOTIDE SEQUENCE [LARGE SCALE GENOMIC DNA]</scope>
    <source>
        <strain evidence="1 2">13 TAL-140 K3</strain>
    </source>
</reference>
<evidence type="ECO:0000313" key="1">
    <source>
        <dbReference type="EMBL" id="WFN96458.1"/>
    </source>
</evidence>
<keyword evidence="2" id="KW-1185">Reference proteome</keyword>
<name>A0ABY8GGI1_EDWIC</name>
<accession>A0ABY8GGI1</accession>
<dbReference type="RefSeq" id="WP_071525734.1">
    <property type="nucleotide sequence ID" value="NZ_CM125427.1"/>
</dbReference>
<evidence type="ECO:0000313" key="2">
    <source>
        <dbReference type="Proteomes" id="UP001222680"/>
    </source>
</evidence>
<organism evidence="1 2">
    <name type="scientific">Edwardsiella ictaluri</name>
    <dbReference type="NCBI Taxonomy" id="67780"/>
    <lineage>
        <taxon>Bacteria</taxon>
        <taxon>Pseudomonadati</taxon>
        <taxon>Pseudomonadota</taxon>
        <taxon>Gammaproteobacteria</taxon>
        <taxon>Enterobacterales</taxon>
        <taxon>Hafniaceae</taxon>
        <taxon>Edwardsiella</taxon>
    </lineage>
</organism>
<sequence length="67" mass="7810">MKTIYIPKKNPDGYIDFPVPLDLDNYHVINVEDDFSLQKKVFDAKRMGFVEPQETHLTSSPELKKEV</sequence>
<proteinExistence type="predicted"/>
<dbReference type="Proteomes" id="UP001222680">
    <property type="component" value="Chromosome"/>
</dbReference>
<dbReference type="GeneID" id="69539217"/>